<dbReference type="GO" id="GO:0005737">
    <property type="term" value="C:cytoplasm"/>
    <property type="evidence" value="ECO:0007669"/>
    <property type="project" value="InterPro"/>
</dbReference>
<dbReference type="UniPathway" id="UPA00223">
    <property type="reaction ID" value="UER00717"/>
</dbReference>
<dbReference type="Pfam" id="PF00285">
    <property type="entry name" value="Citrate_synt"/>
    <property type="match status" value="1"/>
</dbReference>
<dbReference type="GO" id="GO:0036440">
    <property type="term" value="F:citrate synthase activity"/>
    <property type="evidence" value="ECO:0007669"/>
    <property type="project" value="UniProtKB-EC"/>
</dbReference>
<proteinExistence type="inferred from homology"/>
<accession>A0A5M6IUC0</accession>
<evidence type="ECO:0000256" key="4">
    <source>
        <dbReference type="ARBA" id="ARBA00022679"/>
    </source>
</evidence>
<dbReference type="PIRSF" id="PIRSF001369">
    <property type="entry name" value="Citrate_synth"/>
    <property type="match status" value="1"/>
</dbReference>
<feature type="active site" evidence="8">
    <location>
        <position position="370"/>
    </location>
</feature>
<dbReference type="GO" id="GO:0006099">
    <property type="term" value="P:tricarboxylic acid cycle"/>
    <property type="evidence" value="ECO:0007669"/>
    <property type="project" value="UniProtKB-UniRule"/>
</dbReference>
<sequence>MSGTNGGGSITVTLDGTNKSTRLPLIPGSIGPQVADIRKLYDSVGVFTYDPGYGNTASCESKITYIDGDAGILLHRGYPIEQLAEHSNFLEVAYLLLNGDLPTPKQKAEFEMGVLRHNMVHEQLRSFYNGFRRDAHPMAVICGVVGALSAFYHDSLDINNADHRRIAAFRLIAKVPTIAAWAYKYSIGQPFMYPRNNLGYAENFLYMMGAVPPEEYKLNPVLARAMDRILILHADHEQNASTSTVRLAGSTGANPFACIAAGIASLWGPAHGGANEAVLKMLGEIGHVSNIKSFIEKVKDKNSNVRLMGFGHRVYKNYDPRAKIMAQTCHEVLEDLGIKDDPLLDLAMELEKIALDDEYFVSRKLYPNVDFYSGIILKAMGFPTSMFTVLFAVARTVGWISQWKEQVEDPSQRIGRPRQIYTGAVQRNFVPLAQRG</sequence>
<dbReference type="Proteomes" id="UP000325255">
    <property type="component" value="Unassembled WGS sequence"/>
</dbReference>
<dbReference type="PRINTS" id="PR00143">
    <property type="entry name" value="CITRTSNTHASE"/>
</dbReference>
<keyword evidence="12" id="KW-1185">Reference proteome</keyword>
<dbReference type="EMBL" id="VWPK01000024">
    <property type="protein sequence ID" value="KAA5611138.1"/>
    <property type="molecule type" value="Genomic_DNA"/>
</dbReference>
<dbReference type="InterPro" id="IPR002020">
    <property type="entry name" value="Citrate_synthase"/>
</dbReference>
<dbReference type="NCBIfam" id="NF004126">
    <property type="entry name" value="PRK05614.1"/>
    <property type="match status" value="1"/>
</dbReference>
<comment type="catalytic activity">
    <reaction evidence="5 9">
        <text>oxaloacetate + acetyl-CoA + H2O = citrate + CoA + H(+)</text>
        <dbReference type="Rhea" id="RHEA:16845"/>
        <dbReference type="ChEBI" id="CHEBI:15377"/>
        <dbReference type="ChEBI" id="CHEBI:15378"/>
        <dbReference type="ChEBI" id="CHEBI:16452"/>
        <dbReference type="ChEBI" id="CHEBI:16947"/>
        <dbReference type="ChEBI" id="CHEBI:57287"/>
        <dbReference type="ChEBI" id="CHEBI:57288"/>
        <dbReference type="EC" id="2.3.3.16"/>
    </reaction>
</comment>
<dbReference type="CDD" id="cd06114">
    <property type="entry name" value="EcCS_like"/>
    <property type="match status" value="1"/>
</dbReference>
<protein>
    <recommendedName>
        <fullName evidence="6 7">Citrate synthase</fullName>
    </recommendedName>
</protein>
<feature type="active site" evidence="8">
    <location>
        <position position="312"/>
    </location>
</feature>
<evidence type="ECO:0000256" key="5">
    <source>
        <dbReference type="ARBA" id="ARBA00049288"/>
    </source>
</evidence>
<dbReference type="Gene3D" id="1.10.580.10">
    <property type="entry name" value="Citrate Synthase, domain 1"/>
    <property type="match status" value="1"/>
</dbReference>
<evidence type="ECO:0000256" key="8">
    <source>
        <dbReference type="PIRSR" id="PIRSR001369-1"/>
    </source>
</evidence>
<dbReference type="OrthoDB" id="9800864at2"/>
<organism evidence="11 12">
    <name type="scientific">Rhodovastum atsumiense</name>
    <dbReference type="NCBI Taxonomy" id="504468"/>
    <lineage>
        <taxon>Bacteria</taxon>
        <taxon>Pseudomonadati</taxon>
        <taxon>Pseudomonadota</taxon>
        <taxon>Alphaproteobacteria</taxon>
        <taxon>Acetobacterales</taxon>
        <taxon>Acetobacteraceae</taxon>
        <taxon>Rhodovastum</taxon>
    </lineage>
</organism>
<dbReference type="SUPFAM" id="SSF48256">
    <property type="entry name" value="Citrate synthase"/>
    <property type="match status" value="1"/>
</dbReference>
<dbReference type="InterPro" id="IPR036969">
    <property type="entry name" value="Citrate_synthase_sf"/>
</dbReference>
<evidence type="ECO:0000256" key="10">
    <source>
        <dbReference type="RuleBase" id="RU003406"/>
    </source>
</evidence>
<dbReference type="InterPro" id="IPR024176">
    <property type="entry name" value="Citrate_synthase_bac-typ"/>
</dbReference>
<reference evidence="11 12" key="1">
    <citation type="submission" date="2019-09" db="EMBL/GenBank/DDBJ databases">
        <title>Genome sequence of Rhodovastum atsumiense, a diverse member of the Acetobacteraceae family of non-sulfur purple photosynthetic bacteria.</title>
        <authorList>
            <person name="Meyer T."/>
            <person name="Kyndt J."/>
        </authorList>
    </citation>
    <scope>NUCLEOTIDE SEQUENCE [LARGE SCALE GENOMIC DNA]</scope>
    <source>
        <strain evidence="11 12">DSM 21279</strain>
    </source>
</reference>
<dbReference type="Gene3D" id="2.20.28.60">
    <property type="match status" value="1"/>
</dbReference>
<comment type="pathway">
    <text evidence="1 9">Carbohydrate metabolism; tricarboxylic acid cycle; isocitrate from oxaloacetate: step 1/2.</text>
</comment>
<evidence type="ECO:0000256" key="3">
    <source>
        <dbReference type="ARBA" id="ARBA00022532"/>
    </source>
</evidence>
<dbReference type="InterPro" id="IPR016143">
    <property type="entry name" value="Citrate_synth-like_sm_a-sub"/>
</dbReference>
<name>A0A5M6IUC0_9PROT</name>
<keyword evidence="11" id="KW-0012">Acyltransferase</keyword>
<dbReference type="PANTHER" id="PTHR42871">
    <property type="entry name" value="CITRATE SYNTHASE"/>
    <property type="match status" value="1"/>
</dbReference>
<dbReference type="InterPro" id="IPR019810">
    <property type="entry name" value="Citrate_synthase_AS"/>
</dbReference>
<keyword evidence="4 7" id="KW-0808">Transferase</keyword>
<comment type="similarity">
    <text evidence="2 7 10">Belongs to the citrate synthase family.</text>
</comment>
<evidence type="ECO:0000256" key="6">
    <source>
        <dbReference type="NCBIfam" id="TIGR01798"/>
    </source>
</evidence>
<dbReference type="InterPro" id="IPR016142">
    <property type="entry name" value="Citrate_synth-like_lrg_a-sub"/>
</dbReference>
<dbReference type="PANTHER" id="PTHR42871:SF1">
    <property type="entry name" value="CITRATE SYNTHASE"/>
    <property type="match status" value="1"/>
</dbReference>
<dbReference type="RefSeq" id="WP_150041877.1">
    <property type="nucleotide sequence ID" value="NZ_OW485601.1"/>
</dbReference>
<comment type="caution">
    <text evidence="11">The sequence shown here is derived from an EMBL/GenBank/DDBJ whole genome shotgun (WGS) entry which is preliminary data.</text>
</comment>
<dbReference type="InterPro" id="IPR010953">
    <property type="entry name" value="Citrate_synthase_typ-I"/>
</dbReference>
<evidence type="ECO:0000256" key="1">
    <source>
        <dbReference type="ARBA" id="ARBA00004751"/>
    </source>
</evidence>
<evidence type="ECO:0000256" key="9">
    <source>
        <dbReference type="RuleBase" id="RU003370"/>
    </source>
</evidence>
<dbReference type="FunFam" id="1.10.230.10:FF:000002">
    <property type="entry name" value="Citrate synthase"/>
    <property type="match status" value="1"/>
</dbReference>
<evidence type="ECO:0000313" key="11">
    <source>
        <dbReference type="EMBL" id="KAA5611138.1"/>
    </source>
</evidence>
<gene>
    <name evidence="11" type="primary">gltA</name>
    <name evidence="11" type="ORF">F1189_16240</name>
</gene>
<dbReference type="AlphaFoldDB" id="A0A5M6IUC0"/>
<evidence type="ECO:0000256" key="2">
    <source>
        <dbReference type="ARBA" id="ARBA00010566"/>
    </source>
</evidence>
<evidence type="ECO:0000256" key="7">
    <source>
        <dbReference type="PIRNR" id="PIRNR001369"/>
    </source>
</evidence>
<dbReference type="PROSITE" id="PS00480">
    <property type="entry name" value="CITRATE_SYNTHASE"/>
    <property type="match status" value="1"/>
</dbReference>
<evidence type="ECO:0000313" key="12">
    <source>
        <dbReference type="Proteomes" id="UP000325255"/>
    </source>
</evidence>
<keyword evidence="3 9" id="KW-0816">Tricarboxylic acid cycle</keyword>
<dbReference type="NCBIfam" id="TIGR01798">
    <property type="entry name" value="cit_synth_I"/>
    <property type="match status" value="1"/>
</dbReference>
<dbReference type="Gene3D" id="1.10.230.10">
    <property type="entry name" value="Cytochrome P450-Terp, domain 2"/>
    <property type="match status" value="1"/>
</dbReference>